<protein>
    <submittedName>
        <fullName evidence="1">Uncharacterized protein</fullName>
    </submittedName>
</protein>
<evidence type="ECO:0000313" key="2">
    <source>
        <dbReference type="Proteomes" id="UP000236161"/>
    </source>
</evidence>
<sequence>MNKHLDNIIKCDPRLNKLSQLPEIVLISPYFELNSSAHGEEKSEFHNSHSRRAGFGSDIDLPYATAITASSMSEVEDPIQRLPDSVVGKDPSLGSGQNSLCNAQKPVNEMINHDTLDEMLETYMRGPDMDFAFKGGMHNLSFGSSCCLLQNENDFAMPNNDEKSRNLLPEELSQFFYNINEDVENQACGSVNAGEMDYNMPKLGCSNNSAAEPAVGREQDQIAGNPNIQDSQRDKYHTYGVMGTEAMSLSTEMHGFPSSSHSEHGNLQSIFNTGATLKDQIVGPIRGEAQSQIVSVNQNQTTCPFQFGGFNSQHQRRCISGNNESNVWLNQSNLPPTGSARILENYSQHFSQPCPVHYPMPIPLNMRQIPITVNNSQPMSTANAIPRVVPSNEELRWALAILQVC</sequence>
<reference evidence="1 2" key="1">
    <citation type="journal article" date="2017" name="Nature">
        <title>The Apostasia genome and the evolution of orchids.</title>
        <authorList>
            <person name="Zhang G.Q."/>
            <person name="Liu K.W."/>
            <person name="Li Z."/>
            <person name="Lohaus R."/>
            <person name="Hsiao Y.Y."/>
            <person name="Niu S.C."/>
            <person name="Wang J.Y."/>
            <person name="Lin Y.C."/>
            <person name="Xu Q."/>
            <person name="Chen L.J."/>
            <person name="Yoshida K."/>
            <person name="Fujiwara S."/>
            <person name="Wang Z.W."/>
            <person name="Zhang Y.Q."/>
            <person name="Mitsuda N."/>
            <person name="Wang M."/>
            <person name="Liu G.H."/>
            <person name="Pecoraro L."/>
            <person name="Huang H.X."/>
            <person name="Xiao X.J."/>
            <person name="Lin M."/>
            <person name="Wu X.Y."/>
            <person name="Wu W.L."/>
            <person name="Chen Y.Y."/>
            <person name="Chang S.B."/>
            <person name="Sakamoto S."/>
            <person name="Ohme-Takagi M."/>
            <person name="Yagi M."/>
            <person name="Zeng S.J."/>
            <person name="Shen C.Y."/>
            <person name="Yeh C.M."/>
            <person name="Luo Y.B."/>
            <person name="Tsai W.C."/>
            <person name="Van de Peer Y."/>
            <person name="Liu Z.J."/>
        </authorList>
    </citation>
    <scope>NUCLEOTIDE SEQUENCE [LARGE SCALE GENOMIC DNA]</scope>
    <source>
        <strain evidence="2">cv. Shenzhen</strain>
        <tissue evidence="1">Stem</tissue>
    </source>
</reference>
<accession>A0A2I0ABE7</accession>
<name>A0A2I0ABE7_9ASPA</name>
<evidence type="ECO:0000313" key="1">
    <source>
        <dbReference type="EMBL" id="PKA52871.1"/>
    </source>
</evidence>
<organism evidence="1 2">
    <name type="scientific">Apostasia shenzhenica</name>
    <dbReference type="NCBI Taxonomy" id="1088818"/>
    <lineage>
        <taxon>Eukaryota</taxon>
        <taxon>Viridiplantae</taxon>
        <taxon>Streptophyta</taxon>
        <taxon>Embryophyta</taxon>
        <taxon>Tracheophyta</taxon>
        <taxon>Spermatophyta</taxon>
        <taxon>Magnoliopsida</taxon>
        <taxon>Liliopsida</taxon>
        <taxon>Asparagales</taxon>
        <taxon>Orchidaceae</taxon>
        <taxon>Apostasioideae</taxon>
        <taxon>Apostasia</taxon>
    </lineage>
</organism>
<proteinExistence type="predicted"/>
<keyword evidence="2" id="KW-1185">Reference proteome</keyword>
<dbReference type="AlphaFoldDB" id="A0A2I0ABE7"/>
<gene>
    <name evidence="1" type="ORF">AXF42_Ash001852</name>
</gene>
<dbReference type="Proteomes" id="UP000236161">
    <property type="component" value="Unassembled WGS sequence"/>
</dbReference>
<dbReference type="EMBL" id="KZ452001">
    <property type="protein sequence ID" value="PKA52871.1"/>
    <property type="molecule type" value="Genomic_DNA"/>
</dbReference>